<evidence type="ECO:0000256" key="3">
    <source>
        <dbReference type="ARBA" id="ARBA00022833"/>
    </source>
</evidence>
<dbReference type="AlphaFoldDB" id="A0AAD4XQ93"/>
<reference evidence="12" key="1">
    <citation type="submission" date="2022-04" db="EMBL/GenBank/DDBJ databases">
        <title>A functionally conserved STORR gene fusion in Papaver species that diverged 16.8 million years ago.</title>
        <authorList>
            <person name="Catania T."/>
        </authorList>
    </citation>
    <scope>NUCLEOTIDE SEQUENCE</scope>
    <source>
        <strain evidence="12">S-188037</strain>
    </source>
</reference>
<dbReference type="Proteomes" id="UP001202328">
    <property type="component" value="Unassembled WGS sequence"/>
</dbReference>
<keyword evidence="3 9" id="KW-0862">Zinc</keyword>
<evidence type="ECO:0000259" key="11">
    <source>
        <dbReference type="PROSITE" id="PS50884"/>
    </source>
</evidence>
<evidence type="ECO:0000256" key="9">
    <source>
        <dbReference type="RuleBase" id="RU369094"/>
    </source>
</evidence>
<dbReference type="GO" id="GO:0008270">
    <property type="term" value="F:zinc ion binding"/>
    <property type="evidence" value="ECO:0007669"/>
    <property type="project" value="UniProtKB-KW"/>
</dbReference>
<name>A0AAD4XQ93_9MAGN</name>
<dbReference type="PROSITE" id="PS01361">
    <property type="entry name" value="ZF_DOF_1"/>
    <property type="match status" value="1"/>
</dbReference>
<keyword evidence="6 9" id="KW-0804">Transcription</keyword>
<sequence length="358" mass="38583">MIQELLGGVSGVLGGERKVPINCGIRVLEGSPAYSHPSNTTNTNIITNSAATTTASNNTATNTNTSTTTTTTTSSDQQNLRCPRCDSANTKFCYYNNYNLTQPRHFCKTCRRYWTKGGALRNVPIGGGCRKNKGSIVSSNSVKTNSNGKIRTASPDIVKSSLGFGYDHELTPSSHSQIIWPSQQPQSSQLLALLRANTPNPNPNRNPNSIKEEGNMIGSHMMSDSAVTSMGSLNGRSLSLDPMANSAPFSLCSSFWRNNNQQQTPQQQQQQQQGFLVGEVQNTGIQELYQRLRSSANYYSSDNSSASVLNSVAATASTNSSSMFEPSATVIAGGELSYSWNNPSFNWSNLSTTNGAFP</sequence>
<keyword evidence="13" id="KW-1185">Reference proteome</keyword>
<evidence type="ECO:0000256" key="4">
    <source>
        <dbReference type="ARBA" id="ARBA00023015"/>
    </source>
</evidence>
<feature type="region of interest" description="Disordered" evidence="10">
    <location>
        <begin position="55"/>
        <end position="78"/>
    </location>
</feature>
<keyword evidence="5 8" id="KW-0238">DNA-binding</keyword>
<dbReference type="PANTHER" id="PTHR31992">
    <property type="entry name" value="DOF ZINC FINGER PROTEIN DOF1.4-RELATED"/>
    <property type="match status" value="1"/>
</dbReference>
<dbReference type="GO" id="GO:0003700">
    <property type="term" value="F:DNA-binding transcription factor activity"/>
    <property type="evidence" value="ECO:0007669"/>
    <property type="project" value="UniProtKB-UniRule"/>
</dbReference>
<dbReference type="Pfam" id="PF02701">
    <property type="entry name" value="Zn_ribbon_Dof"/>
    <property type="match status" value="1"/>
</dbReference>
<keyword evidence="2 8" id="KW-0863">Zinc-finger</keyword>
<keyword evidence="1 9" id="KW-0479">Metal-binding</keyword>
<comment type="subcellular location">
    <subcellularLocation>
        <location evidence="8 9">Nucleus</location>
    </subcellularLocation>
</comment>
<evidence type="ECO:0000256" key="6">
    <source>
        <dbReference type="ARBA" id="ARBA00023163"/>
    </source>
</evidence>
<dbReference type="GO" id="GO:0005634">
    <property type="term" value="C:nucleus"/>
    <property type="evidence" value="ECO:0007669"/>
    <property type="project" value="UniProtKB-SubCell"/>
</dbReference>
<comment type="caution">
    <text evidence="12">The sequence shown here is derived from an EMBL/GenBank/DDBJ whole genome shotgun (WGS) entry which is preliminary data.</text>
</comment>
<keyword evidence="7 8" id="KW-0539">Nucleus</keyword>
<accession>A0AAD4XQ93</accession>
<protein>
    <recommendedName>
        <fullName evidence="9">Dof zinc finger protein</fullName>
    </recommendedName>
</protein>
<feature type="compositionally biased region" description="Low complexity" evidence="10">
    <location>
        <begin position="196"/>
        <end position="208"/>
    </location>
</feature>
<dbReference type="EMBL" id="JAJJMB010004648">
    <property type="protein sequence ID" value="KAI3942533.1"/>
    <property type="molecule type" value="Genomic_DNA"/>
</dbReference>
<feature type="domain" description="Dof-type" evidence="11">
    <location>
        <begin position="80"/>
        <end position="134"/>
    </location>
</feature>
<feature type="region of interest" description="Disordered" evidence="10">
    <location>
        <begin position="196"/>
        <end position="215"/>
    </location>
</feature>
<comment type="function">
    <text evidence="9">Transcription factor that binds specifically to a 5'-AA[AG]G-3' consensus core sequence.</text>
</comment>
<evidence type="ECO:0000256" key="1">
    <source>
        <dbReference type="ARBA" id="ARBA00022723"/>
    </source>
</evidence>
<dbReference type="InterPro" id="IPR045174">
    <property type="entry name" value="Dof"/>
</dbReference>
<dbReference type="GO" id="GO:0003677">
    <property type="term" value="F:DNA binding"/>
    <property type="evidence" value="ECO:0007669"/>
    <property type="project" value="UniProtKB-UniRule"/>
</dbReference>
<evidence type="ECO:0000256" key="5">
    <source>
        <dbReference type="ARBA" id="ARBA00023125"/>
    </source>
</evidence>
<dbReference type="PROSITE" id="PS50884">
    <property type="entry name" value="ZF_DOF_2"/>
    <property type="match status" value="1"/>
</dbReference>
<evidence type="ECO:0000313" key="13">
    <source>
        <dbReference type="Proteomes" id="UP001202328"/>
    </source>
</evidence>
<organism evidence="12 13">
    <name type="scientific">Papaver atlanticum</name>
    <dbReference type="NCBI Taxonomy" id="357466"/>
    <lineage>
        <taxon>Eukaryota</taxon>
        <taxon>Viridiplantae</taxon>
        <taxon>Streptophyta</taxon>
        <taxon>Embryophyta</taxon>
        <taxon>Tracheophyta</taxon>
        <taxon>Spermatophyta</taxon>
        <taxon>Magnoliopsida</taxon>
        <taxon>Ranunculales</taxon>
        <taxon>Papaveraceae</taxon>
        <taxon>Papaveroideae</taxon>
        <taxon>Papaver</taxon>
    </lineage>
</organism>
<gene>
    <name evidence="12" type="ORF">MKW98_013185</name>
</gene>
<feature type="compositionally biased region" description="Low complexity" evidence="10">
    <location>
        <begin position="55"/>
        <end position="75"/>
    </location>
</feature>
<dbReference type="PANTHER" id="PTHR31992:SF313">
    <property type="entry name" value="DOF ZINC FINGER PROTEIN DOF5.7"/>
    <property type="match status" value="1"/>
</dbReference>
<evidence type="ECO:0000256" key="10">
    <source>
        <dbReference type="SAM" id="MobiDB-lite"/>
    </source>
</evidence>
<dbReference type="InterPro" id="IPR003851">
    <property type="entry name" value="Znf_Dof"/>
</dbReference>
<evidence type="ECO:0000313" key="12">
    <source>
        <dbReference type="EMBL" id="KAI3942533.1"/>
    </source>
</evidence>
<evidence type="ECO:0000256" key="2">
    <source>
        <dbReference type="ARBA" id="ARBA00022771"/>
    </source>
</evidence>
<evidence type="ECO:0000256" key="8">
    <source>
        <dbReference type="PROSITE-ProRule" id="PRU00071"/>
    </source>
</evidence>
<evidence type="ECO:0000256" key="7">
    <source>
        <dbReference type="ARBA" id="ARBA00023242"/>
    </source>
</evidence>
<proteinExistence type="predicted"/>
<keyword evidence="4 9" id="KW-0805">Transcription regulation</keyword>